<accession>A0AA43TZX8</accession>
<comment type="caution">
    <text evidence="1">The sequence shown here is derived from an EMBL/GenBank/DDBJ whole genome shotgun (WGS) entry which is preliminary data.</text>
</comment>
<protein>
    <submittedName>
        <fullName evidence="1">Uncharacterized protein</fullName>
    </submittedName>
</protein>
<name>A0AA43TZX8_MYCAR</name>
<gene>
    <name evidence="1" type="ORF">DCBHLPFO_00718</name>
</gene>
<evidence type="ECO:0000313" key="2">
    <source>
        <dbReference type="Proteomes" id="UP001162175"/>
    </source>
</evidence>
<evidence type="ECO:0000313" key="1">
    <source>
        <dbReference type="EMBL" id="MDI3349491.1"/>
    </source>
</evidence>
<reference evidence="1" key="1">
    <citation type="submission" date="2022-11" db="EMBL/GenBank/DDBJ databases">
        <title>Draft genome of Mycoplasma arginini isolated from fly.</title>
        <authorList>
            <person name="Severgnini M."/>
            <person name="Gioia G."/>
            <person name="Cremonesi P."/>
            <person name="Moroni P."/>
            <person name="Addis M.F."/>
            <person name="Castiglioni B."/>
        </authorList>
    </citation>
    <scope>NUCLEOTIDE SEQUENCE</scope>
    <source>
        <strain evidence="1">QMP CG1-1632</strain>
    </source>
</reference>
<organism evidence="1 2">
    <name type="scientific">Mycoplasmopsis arginini</name>
    <name type="common">Mycoplasma arginini</name>
    <dbReference type="NCBI Taxonomy" id="2094"/>
    <lineage>
        <taxon>Bacteria</taxon>
        <taxon>Bacillati</taxon>
        <taxon>Mycoplasmatota</taxon>
        <taxon>Mycoplasmoidales</taxon>
        <taxon>Metamycoplasmataceae</taxon>
        <taxon>Mycoplasmopsis</taxon>
    </lineage>
</organism>
<dbReference type="Proteomes" id="UP001162175">
    <property type="component" value="Unassembled WGS sequence"/>
</dbReference>
<dbReference type="AlphaFoldDB" id="A0AA43TZX8"/>
<proteinExistence type="predicted"/>
<sequence length="94" mass="10182">MVGSDVGLISLQTATQISGHLTPSSNNAYNLGSASLGWANVYTNDLHLSNMNKPEGNDIDGTSGTWTIQEGAENLYIINNRNNKKFKISLEEIL</sequence>
<dbReference type="EMBL" id="JAPFAR010000040">
    <property type="protein sequence ID" value="MDI3349491.1"/>
    <property type="molecule type" value="Genomic_DNA"/>
</dbReference>